<sequence>MTLARGGEGFLAWRDPALWRELERIGYVVENIPAYLRGDPPRMADPELISRINRYAREIHGHSLLTPDGHVAAASFSAAEAETRPSTPSPEDGFPEFGPFSRKGIQYFANLGFKPNEETSTQRAIGQARGRKGAQFKASQTASKPSDHVFKKPALPAHRAALDPQGRKRADDDDVQEISPPPIPPTQRATLDRRARIRAYGDDVEEIRPPPAPRPQHATLDPRSRSLQGFGPPSVLPTHRAPLDLRGRKRAYDDDVQEISAPLPHKILRTSNREVIDAPSARRSDESIQRVHETLRATNLEVIDAPSARRSGESIQRVHNNPLIRRSGESVQNNPAVLPSTLRNLQPEIGIFQRPARSGESIQRAHNNPVVIPSIVRNLQPEFSTDQRPALTEDPRLLLHGDDVDLWSRAGPRGYSQLYESGYANTYMDSDMRKGVDLWSFYNQKELEYDLRYRFQK</sequence>
<dbReference type="RefSeq" id="XP_033677614.1">
    <property type="nucleotide sequence ID" value="XM_033830233.1"/>
</dbReference>
<gene>
    <name evidence="2" type="ORF">BU26DRAFT_524208</name>
</gene>
<name>A0A6A6HZ42_9PLEO</name>
<accession>A0A6A6HZ42</accession>
<proteinExistence type="predicted"/>
<evidence type="ECO:0000313" key="3">
    <source>
        <dbReference type="Proteomes" id="UP000800094"/>
    </source>
</evidence>
<feature type="region of interest" description="Disordered" evidence="1">
    <location>
        <begin position="77"/>
        <end position="97"/>
    </location>
</feature>
<dbReference type="AlphaFoldDB" id="A0A6A6HZ42"/>
<feature type="region of interest" description="Disordered" evidence="1">
    <location>
        <begin position="113"/>
        <end position="240"/>
    </location>
</feature>
<reference evidence="2" key="1">
    <citation type="journal article" date="2020" name="Stud. Mycol.">
        <title>101 Dothideomycetes genomes: a test case for predicting lifestyles and emergence of pathogens.</title>
        <authorList>
            <person name="Haridas S."/>
            <person name="Albert R."/>
            <person name="Binder M."/>
            <person name="Bloem J."/>
            <person name="Labutti K."/>
            <person name="Salamov A."/>
            <person name="Andreopoulos B."/>
            <person name="Baker S."/>
            <person name="Barry K."/>
            <person name="Bills G."/>
            <person name="Bluhm B."/>
            <person name="Cannon C."/>
            <person name="Castanera R."/>
            <person name="Culley D."/>
            <person name="Daum C."/>
            <person name="Ezra D."/>
            <person name="Gonzalez J."/>
            <person name="Henrissat B."/>
            <person name="Kuo A."/>
            <person name="Liang C."/>
            <person name="Lipzen A."/>
            <person name="Lutzoni F."/>
            <person name="Magnuson J."/>
            <person name="Mondo S."/>
            <person name="Nolan M."/>
            <person name="Ohm R."/>
            <person name="Pangilinan J."/>
            <person name="Park H.-J."/>
            <person name="Ramirez L."/>
            <person name="Alfaro M."/>
            <person name="Sun H."/>
            <person name="Tritt A."/>
            <person name="Yoshinaga Y."/>
            <person name="Zwiers L.-H."/>
            <person name="Turgeon B."/>
            <person name="Goodwin S."/>
            <person name="Spatafora J."/>
            <person name="Crous P."/>
            <person name="Grigoriev I."/>
        </authorList>
    </citation>
    <scope>NUCLEOTIDE SEQUENCE</scope>
    <source>
        <strain evidence="2">CBS 122368</strain>
    </source>
</reference>
<dbReference type="EMBL" id="ML987207">
    <property type="protein sequence ID" value="KAF2242610.1"/>
    <property type="molecule type" value="Genomic_DNA"/>
</dbReference>
<keyword evidence="3" id="KW-1185">Reference proteome</keyword>
<evidence type="ECO:0000256" key="1">
    <source>
        <dbReference type="SAM" id="MobiDB-lite"/>
    </source>
</evidence>
<evidence type="ECO:0000313" key="2">
    <source>
        <dbReference type="EMBL" id="KAF2242610.1"/>
    </source>
</evidence>
<organism evidence="2 3">
    <name type="scientific">Trematosphaeria pertusa</name>
    <dbReference type="NCBI Taxonomy" id="390896"/>
    <lineage>
        <taxon>Eukaryota</taxon>
        <taxon>Fungi</taxon>
        <taxon>Dikarya</taxon>
        <taxon>Ascomycota</taxon>
        <taxon>Pezizomycotina</taxon>
        <taxon>Dothideomycetes</taxon>
        <taxon>Pleosporomycetidae</taxon>
        <taxon>Pleosporales</taxon>
        <taxon>Massarineae</taxon>
        <taxon>Trematosphaeriaceae</taxon>
        <taxon>Trematosphaeria</taxon>
    </lineage>
</organism>
<dbReference type="Proteomes" id="UP000800094">
    <property type="component" value="Unassembled WGS sequence"/>
</dbReference>
<protein>
    <submittedName>
        <fullName evidence="2">Uncharacterized protein</fullName>
    </submittedName>
</protein>
<dbReference type="GeneID" id="54583563"/>